<keyword evidence="2" id="KW-1185">Reference proteome</keyword>
<name>A0A5N6PT68_9ASTR</name>
<dbReference type="Proteomes" id="UP000326396">
    <property type="component" value="Linkage Group LG11"/>
</dbReference>
<sequence length="152" mass="16951">MGSYSVNKRCNVGFPRDTGSAQMGYFFIKRNVGNSGSWHPWVIQLGGWFSGRNMVHHWWTQIGQWVDFVRAAPYHHYGCIGLHLLEVSMGYQELQVVRADGLEGAQVGVCYGLATCNVQPVWWGNYGWVIRGQVGGHAAWLCPQLGALDSHG</sequence>
<dbReference type="EMBL" id="SZYD01000003">
    <property type="protein sequence ID" value="KAD6796636.1"/>
    <property type="molecule type" value="Genomic_DNA"/>
</dbReference>
<evidence type="ECO:0000313" key="2">
    <source>
        <dbReference type="Proteomes" id="UP000326396"/>
    </source>
</evidence>
<accession>A0A5N6PT68</accession>
<evidence type="ECO:0000313" key="1">
    <source>
        <dbReference type="EMBL" id="KAD6796636.1"/>
    </source>
</evidence>
<dbReference type="AlphaFoldDB" id="A0A5N6PT68"/>
<reference evidence="1 2" key="1">
    <citation type="submission" date="2019-05" db="EMBL/GenBank/DDBJ databases">
        <title>Mikania micrantha, genome provides insights into the molecular mechanism of rapid growth.</title>
        <authorList>
            <person name="Liu B."/>
        </authorList>
    </citation>
    <scope>NUCLEOTIDE SEQUENCE [LARGE SCALE GENOMIC DNA]</scope>
    <source>
        <strain evidence="1">NLD-2019</strain>
        <tissue evidence="1">Leaf</tissue>
    </source>
</reference>
<organism evidence="1 2">
    <name type="scientific">Mikania micrantha</name>
    <name type="common">bitter vine</name>
    <dbReference type="NCBI Taxonomy" id="192012"/>
    <lineage>
        <taxon>Eukaryota</taxon>
        <taxon>Viridiplantae</taxon>
        <taxon>Streptophyta</taxon>
        <taxon>Embryophyta</taxon>
        <taxon>Tracheophyta</taxon>
        <taxon>Spermatophyta</taxon>
        <taxon>Magnoliopsida</taxon>
        <taxon>eudicotyledons</taxon>
        <taxon>Gunneridae</taxon>
        <taxon>Pentapetalae</taxon>
        <taxon>asterids</taxon>
        <taxon>campanulids</taxon>
        <taxon>Asterales</taxon>
        <taxon>Asteraceae</taxon>
        <taxon>Asteroideae</taxon>
        <taxon>Heliantheae alliance</taxon>
        <taxon>Eupatorieae</taxon>
        <taxon>Mikania</taxon>
    </lineage>
</organism>
<protein>
    <submittedName>
        <fullName evidence="1">Uncharacterized protein</fullName>
    </submittedName>
</protein>
<gene>
    <name evidence="1" type="ORF">E3N88_07532</name>
</gene>
<comment type="caution">
    <text evidence="1">The sequence shown here is derived from an EMBL/GenBank/DDBJ whole genome shotgun (WGS) entry which is preliminary data.</text>
</comment>
<proteinExistence type="predicted"/>